<feature type="transmembrane region" description="Helical" evidence="18">
    <location>
        <begin position="224"/>
        <end position="245"/>
    </location>
</feature>
<evidence type="ECO:0000256" key="7">
    <source>
        <dbReference type="ARBA" id="ARBA00022927"/>
    </source>
</evidence>
<dbReference type="GO" id="GO:0005886">
    <property type="term" value="C:plasma membrane"/>
    <property type="evidence" value="ECO:0007669"/>
    <property type="project" value="UniProtKB-SubCell"/>
</dbReference>
<dbReference type="CDD" id="cd20070">
    <property type="entry name" value="5TM_YidC_Alb3"/>
    <property type="match status" value="1"/>
</dbReference>
<evidence type="ECO:0000256" key="18">
    <source>
        <dbReference type="SAM" id="Phobius"/>
    </source>
</evidence>
<dbReference type="NCBIfam" id="NF001300">
    <property type="entry name" value="PRK00247.1"/>
    <property type="match status" value="1"/>
</dbReference>
<dbReference type="KEGG" id="ccjz:ccrud_13385"/>
<accession>A0A172QWK1</accession>
<name>A0A172QWK1_9CORY</name>
<sequence length="401" mass="45749">MLDILIYPVSGVMKLWHLLLHNVVGLDDSLAWFLSLFGLVITIRAIVAPFTWQMFKSGRITAHVRPHRAALVEEFKDKYDEASIREMQKRQRELNKEHGVNPLAGCIPSLIQMPIVIGLYFALLRMARPEGGLENPVLSSIGFLSPAEVKSFLEGHINNVPLPAYVSMPVEQLAYLGTTRAEVLTFVLPLFITAAILTAINMAMSMYRSFQTNDYASSVSNGMLKFMIVLSILAPIFPLSLGLTGPFPTAIALYWVSNNLWTLLQTIIMMYLLERKYPLTEEFKVHHLEQRELYRMKEKEKQNFLWTRRKNRALMVLTPWNASTLHAENVELTDMRNAALAEKKQAVKEISNKRRETQRAMNRASMERLKKRRAEVKAKKKGLIDASPHEPSPSEEAEETK</sequence>
<comment type="similarity">
    <text evidence="2">Belongs to the OXA1/ALB3/YidC family. Type 1 subfamily.</text>
</comment>
<feature type="compositionally biased region" description="Basic and acidic residues" evidence="17">
    <location>
        <begin position="349"/>
        <end position="358"/>
    </location>
</feature>
<dbReference type="PANTHER" id="PTHR12428">
    <property type="entry name" value="OXA1"/>
    <property type="match status" value="1"/>
</dbReference>
<feature type="transmembrane region" description="Helical" evidence="18">
    <location>
        <begin position="30"/>
        <end position="52"/>
    </location>
</feature>
<dbReference type="AlphaFoldDB" id="A0A172QWK1"/>
<reference evidence="20 21" key="1">
    <citation type="submission" date="2016-05" db="EMBL/GenBank/DDBJ databases">
        <title>Complete genome sequence of Corynebacterium crudilactis, a new Corynebacterium species isolated from raw cow's milk.</title>
        <authorList>
            <person name="Christian R."/>
            <person name="Zimmermann J."/>
            <person name="Lipski A."/>
            <person name="Kalinowski J."/>
        </authorList>
    </citation>
    <scope>NUCLEOTIDE SEQUENCE [LARGE SCALE GENOMIC DNA]</scope>
    <source>
        <strain evidence="20 21">JZ16</strain>
    </source>
</reference>
<evidence type="ECO:0000256" key="1">
    <source>
        <dbReference type="ARBA" id="ARBA00004651"/>
    </source>
</evidence>
<evidence type="ECO:0000256" key="12">
    <source>
        <dbReference type="ARBA" id="ARBA00026028"/>
    </source>
</evidence>
<dbReference type="NCBIfam" id="TIGR03592">
    <property type="entry name" value="yidC_oxa1_cterm"/>
    <property type="match status" value="1"/>
</dbReference>
<evidence type="ECO:0000256" key="3">
    <source>
        <dbReference type="ARBA" id="ARBA00015325"/>
    </source>
</evidence>
<feature type="domain" description="Membrane insertase YidC/Oxa/ALB C-terminal" evidence="19">
    <location>
        <begin position="32"/>
        <end position="270"/>
    </location>
</feature>
<keyword evidence="9 18" id="KW-0472">Membrane</keyword>
<evidence type="ECO:0000256" key="15">
    <source>
        <dbReference type="ARBA" id="ARBA00033342"/>
    </source>
</evidence>
<evidence type="ECO:0000256" key="14">
    <source>
        <dbReference type="ARBA" id="ARBA00033245"/>
    </source>
</evidence>
<protein>
    <recommendedName>
        <fullName evidence="3">Membrane protein insertase YidC</fullName>
    </recommendedName>
    <alternativeName>
        <fullName evidence="15">Foldase YidC</fullName>
    </alternativeName>
    <alternativeName>
        <fullName evidence="14">Membrane integrase YidC</fullName>
    </alternativeName>
    <alternativeName>
        <fullName evidence="13">Membrane protein YidC</fullName>
    </alternativeName>
</protein>
<dbReference type="GO" id="GO:0015031">
    <property type="term" value="P:protein transport"/>
    <property type="evidence" value="ECO:0007669"/>
    <property type="project" value="UniProtKB-KW"/>
</dbReference>
<dbReference type="GO" id="GO:0032977">
    <property type="term" value="F:membrane insertase activity"/>
    <property type="evidence" value="ECO:0007669"/>
    <property type="project" value="InterPro"/>
</dbReference>
<evidence type="ECO:0000313" key="21">
    <source>
        <dbReference type="Proteomes" id="UP000076929"/>
    </source>
</evidence>
<evidence type="ECO:0000256" key="11">
    <source>
        <dbReference type="ARBA" id="ARBA00025034"/>
    </source>
</evidence>
<organism evidence="20 21">
    <name type="scientific">Corynebacterium crudilactis</name>
    <dbReference type="NCBI Taxonomy" id="1652495"/>
    <lineage>
        <taxon>Bacteria</taxon>
        <taxon>Bacillati</taxon>
        <taxon>Actinomycetota</taxon>
        <taxon>Actinomycetes</taxon>
        <taxon>Mycobacteriales</taxon>
        <taxon>Corynebacteriaceae</taxon>
        <taxon>Corynebacterium</taxon>
    </lineage>
</organism>
<evidence type="ECO:0000256" key="5">
    <source>
        <dbReference type="ARBA" id="ARBA00022475"/>
    </source>
</evidence>
<keyword evidence="21" id="KW-1185">Reference proteome</keyword>
<keyword evidence="6 16" id="KW-0812">Transmembrane</keyword>
<proteinExistence type="inferred from homology"/>
<evidence type="ECO:0000256" key="4">
    <source>
        <dbReference type="ARBA" id="ARBA00022448"/>
    </source>
</evidence>
<evidence type="ECO:0000259" key="19">
    <source>
        <dbReference type="Pfam" id="PF02096"/>
    </source>
</evidence>
<evidence type="ECO:0000256" key="17">
    <source>
        <dbReference type="SAM" id="MobiDB-lite"/>
    </source>
</evidence>
<dbReference type="STRING" id="1652495.ccrud_13385"/>
<dbReference type="InterPro" id="IPR001708">
    <property type="entry name" value="YidC/ALB3/OXA1/COX18"/>
</dbReference>
<dbReference type="Proteomes" id="UP000076929">
    <property type="component" value="Chromosome"/>
</dbReference>
<evidence type="ECO:0000256" key="13">
    <source>
        <dbReference type="ARBA" id="ARBA00031538"/>
    </source>
</evidence>
<feature type="region of interest" description="Disordered" evidence="17">
    <location>
        <begin position="349"/>
        <end position="401"/>
    </location>
</feature>
<gene>
    <name evidence="20" type="ORF">ccrud_13385</name>
</gene>
<feature type="compositionally biased region" description="Basic residues" evidence="17">
    <location>
        <begin position="369"/>
        <end position="381"/>
    </location>
</feature>
<feature type="transmembrane region" description="Helical" evidence="18">
    <location>
        <begin position="99"/>
        <end position="123"/>
    </location>
</feature>
<feature type="transmembrane region" description="Helical" evidence="18">
    <location>
        <begin position="183"/>
        <end position="203"/>
    </location>
</feature>
<dbReference type="PANTHER" id="PTHR12428:SF65">
    <property type="entry name" value="CYTOCHROME C OXIDASE ASSEMBLY PROTEIN COX18, MITOCHONDRIAL"/>
    <property type="match status" value="1"/>
</dbReference>
<evidence type="ECO:0000256" key="10">
    <source>
        <dbReference type="ARBA" id="ARBA00023186"/>
    </source>
</evidence>
<comment type="subunit">
    <text evidence="12">Interacts with the Sec translocase complex via SecD. Specifically interacts with transmembrane segments of nascent integral membrane proteins during membrane integration.</text>
</comment>
<keyword evidence="10" id="KW-0143">Chaperone</keyword>
<keyword evidence="4" id="KW-0813">Transport</keyword>
<evidence type="ECO:0000256" key="6">
    <source>
        <dbReference type="ARBA" id="ARBA00022692"/>
    </source>
</evidence>
<evidence type="ECO:0000313" key="20">
    <source>
        <dbReference type="EMBL" id="ANE05094.1"/>
    </source>
</evidence>
<evidence type="ECO:0000256" key="9">
    <source>
        <dbReference type="ARBA" id="ARBA00023136"/>
    </source>
</evidence>
<evidence type="ECO:0000256" key="8">
    <source>
        <dbReference type="ARBA" id="ARBA00022989"/>
    </source>
</evidence>
<keyword evidence="7" id="KW-0653">Protein transport</keyword>
<dbReference type="InterPro" id="IPR028055">
    <property type="entry name" value="YidC/Oxa/ALB_C"/>
</dbReference>
<comment type="subcellular location">
    <subcellularLocation>
        <location evidence="1">Cell membrane</location>
        <topology evidence="1">Multi-pass membrane protein</topology>
    </subcellularLocation>
    <subcellularLocation>
        <location evidence="16">Membrane</location>
        <topology evidence="16">Multi-pass membrane protein</topology>
    </subcellularLocation>
</comment>
<comment type="function">
    <text evidence="11">Required for the insertion and/or proper folding and/or complex formation of integral membrane proteins into the membrane. Involved in integration of membrane proteins that insert both dependently and independently of the Sec translocase complex, as well as at least some lipoproteins. Aids folding of multispanning membrane proteins.</text>
</comment>
<evidence type="ECO:0000256" key="2">
    <source>
        <dbReference type="ARBA" id="ARBA00010527"/>
    </source>
</evidence>
<keyword evidence="5" id="KW-1003">Cell membrane</keyword>
<dbReference type="OrthoDB" id="9780552at2"/>
<dbReference type="EMBL" id="CP015622">
    <property type="protein sequence ID" value="ANE05094.1"/>
    <property type="molecule type" value="Genomic_DNA"/>
</dbReference>
<evidence type="ECO:0000256" key="16">
    <source>
        <dbReference type="RuleBase" id="RU003945"/>
    </source>
</evidence>
<keyword evidence="8 18" id="KW-1133">Transmembrane helix</keyword>
<dbReference type="Pfam" id="PF02096">
    <property type="entry name" value="60KD_IMP"/>
    <property type="match status" value="1"/>
</dbReference>
<feature type="transmembrane region" description="Helical" evidence="18">
    <location>
        <begin position="251"/>
        <end position="273"/>
    </location>
</feature>
<dbReference type="InterPro" id="IPR047196">
    <property type="entry name" value="YidC_ALB_C"/>
</dbReference>
<dbReference type="GO" id="GO:0051205">
    <property type="term" value="P:protein insertion into membrane"/>
    <property type="evidence" value="ECO:0007669"/>
    <property type="project" value="TreeGrafter"/>
</dbReference>